<dbReference type="Proteomes" id="UP000828390">
    <property type="component" value="Unassembled WGS sequence"/>
</dbReference>
<evidence type="ECO:0000256" key="1">
    <source>
        <dbReference type="ARBA" id="ARBA00010236"/>
    </source>
</evidence>
<name>A0A9D4NF63_DREPO</name>
<protein>
    <recommendedName>
        <fullName evidence="3">Sulfotransferase domain-containing protein</fullName>
    </recommendedName>
</protein>
<keyword evidence="5" id="KW-1185">Reference proteome</keyword>
<dbReference type="Pfam" id="PF00685">
    <property type="entry name" value="Sulfotransfer_1"/>
    <property type="match status" value="1"/>
</dbReference>
<accession>A0A9D4NF63</accession>
<dbReference type="PANTHER" id="PTHR45964:SF5">
    <property type="entry name" value="WSCD FAMILY MEMBER CG9164"/>
    <property type="match status" value="1"/>
</dbReference>
<dbReference type="OrthoDB" id="6148673at2759"/>
<feature type="transmembrane region" description="Helical" evidence="2">
    <location>
        <begin position="35"/>
        <end position="53"/>
    </location>
</feature>
<dbReference type="InterPro" id="IPR051589">
    <property type="entry name" value="Sialate-O-sulfotransferase"/>
</dbReference>
<dbReference type="SUPFAM" id="SSF52540">
    <property type="entry name" value="P-loop containing nucleoside triphosphate hydrolases"/>
    <property type="match status" value="1"/>
</dbReference>
<feature type="domain" description="Sulfotransferase" evidence="3">
    <location>
        <begin position="122"/>
        <end position="295"/>
    </location>
</feature>
<dbReference type="Gene3D" id="3.40.50.300">
    <property type="entry name" value="P-loop containing nucleotide triphosphate hydrolases"/>
    <property type="match status" value="1"/>
</dbReference>
<organism evidence="4 5">
    <name type="scientific">Dreissena polymorpha</name>
    <name type="common">Zebra mussel</name>
    <name type="synonym">Mytilus polymorpha</name>
    <dbReference type="NCBI Taxonomy" id="45954"/>
    <lineage>
        <taxon>Eukaryota</taxon>
        <taxon>Metazoa</taxon>
        <taxon>Spiralia</taxon>
        <taxon>Lophotrochozoa</taxon>
        <taxon>Mollusca</taxon>
        <taxon>Bivalvia</taxon>
        <taxon>Autobranchia</taxon>
        <taxon>Heteroconchia</taxon>
        <taxon>Euheterodonta</taxon>
        <taxon>Imparidentia</taxon>
        <taxon>Neoheterodontei</taxon>
        <taxon>Myida</taxon>
        <taxon>Dreissenoidea</taxon>
        <taxon>Dreissenidae</taxon>
        <taxon>Dreissena</taxon>
    </lineage>
</organism>
<keyword evidence="2" id="KW-1133">Transmembrane helix</keyword>
<dbReference type="PANTHER" id="PTHR45964">
    <property type="entry name" value="WSCD FAMILY MEMBER CG9164"/>
    <property type="match status" value="1"/>
</dbReference>
<evidence type="ECO:0000313" key="5">
    <source>
        <dbReference type="Proteomes" id="UP000828390"/>
    </source>
</evidence>
<dbReference type="GO" id="GO:0008146">
    <property type="term" value="F:sulfotransferase activity"/>
    <property type="evidence" value="ECO:0007669"/>
    <property type="project" value="InterPro"/>
</dbReference>
<sequence length="363" mass="42661">MWIALSFATPHGFVVYSGENLTEYELYIMPRRRRLLRLILVMAAAVVVVTWLHTRHVLFPTPTGNYFGDQLAQRIQGIPHRELTSLFQAGNHNERLSSNLNCREREAKDIRLTPRDVPFTALASVWRSGNTWVRHLVQQATGYGTSAIYCDKDILEAGYPFECEQTNRKRIMLVKVHQPDPKFERTYVDRPPENILPFDRAVFLIRNPYEFIVANIYYKHLEVVPEEDFLKPKSRWRYGQPKLFEWWNDMNEYWLRNFSGPVYPLLYSRLRANVKGELRRLLGFIDVDVTDADVTCAVRNGEGHFHRPRRKWSKISSIVELFDSSLQSKINSSVAEFRKHLKLKYSIDWNEDIDDLLVNEPKT</sequence>
<evidence type="ECO:0000313" key="4">
    <source>
        <dbReference type="EMBL" id="KAH3893201.1"/>
    </source>
</evidence>
<dbReference type="InterPro" id="IPR027417">
    <property type="entry name" value="P-loop_NTPase"/>
</dbReference>
<keyword evidence="2" id="KW-0812">Transmembrane</keyword>
<reference evidence="4" key="1">
    <citation type="journal article" date="2019" name="bioRxiv">
        <title>The Genome of the Zebra Mussel, Dreissena polymorpha: A Resource for Invasive Species Research.</title>
        <authorList>
            <person name="McCartney M.A."/>
            <person name="Auch B."/>
            <person name="Kono T."/>
            <person name="Mallez S."/>
            <person name="Zhang Y."/>
            <person name="Obille A."/>
            <person name="Becker A."/>
            <person name="Abrahante J.E."/>
            <person name="Garbe J."/>
            <person name="Badalamenti J.P."/>
            <person name="Herman A."/>
            <person name="Mangelson H."/>
            <person name="Liachko I."/>
            <person name="Sullivan S."/>
            <person name="Sone E.D."/>
            <person name="Koren S."/>
            <person name="Silverstein K.A.T."/>
            <person name="Beckman K.B."/>
            <person name="Gohl D.M."/>
        </authorList>
    </citation>
    <scope>NUCLEOTIDE SEQUENCE</scope>
    <source>
        <strain evidence="4">Duluth1</strain>
        <tissue evidence="4">Whole animal</tissue>
    </source>
</reference>
<evidence type="ECO:0000256" key="2">
    <source>
        <dbReference type="SAM" id="Phobius"/>
    </source>
</evidence>
<dbReference type="InterPro" id="IPR000863">
    <property type="entry name" value="Sulfotransferase_dom"/>
</dbReference>
<reference evidence="4" key="2">
    <citation type="submission" date="2020-11" db="EMBL/GenBank/DDBJ databases">
        <authorList>
            <person name="McCartney M.A."/>
            <person name="Auch B."/>
            <person name="Kono T."/>
            <person name="Mallez S."/>
            <person name="Becker A."/>
            <person name="Gohl D.M."/>
            <person name="Silverstein K.A.T."/>
            <person name="Koren S."/>
            <person name="Bechman K.B."/>
            <person name="Herman A."/>
            <person name="Abrahante J.E."/>
            <person name="Garbe J."/>
        </authorList>
    </citation>
    <scope>NUCLEOTIDE SEQUENCE</scope>
    <source>
        <strain evidence="4">Duluth1</strain>
        <tissue evidence="4">Whole animal</tissue>
    </source>
</reference>
<dbReference type="AlphaFoldDB" id="A0A9D4NF63"/>
<comment type="caution">
    <text evidence="4">The sequence shown here is derived from an EMBL/GenBank/DDBJ whole genome shotgun (WGS) entry which is preliminary data.</text>
</comment>
<gene>
    <name evidence="4" type="ORF">DPMN_017345</name>
</gene>
<evidence type="ECO:0000259" key="3">
    <source>
        <dbReference type="Pfam" id="PF00685"/>
    </source>
</evidence>
<keyword evidence="2" id="KW-0472">Membrane</keyword>
<proteinExistence type="inferred from homology"/>
<dbReference type="EMBL" id="JAIWYP010000001">
    <property type="protein sequence ID" value="KAH3893201.1"/>
    <property type="molecule type" value="Genomic_DNA"/>
</dbReference>
<comment type="similarity">
    <text evidence="1">Belongs to the WSCD family.</text>
</comment>